<feature type="region of interest" description="Disordered" evidence="1">
    <location>
        <begin position="86"/>
        <end position="122"/>
    </location>
</feature>
<feature type="region of interest" description="Disordered" evidence="1">
    <location>
        <begin position="40"/>
        <end position="67"/>
    </location>
</feature>
<feature type="compositionally biased region" description="Polar residues" evidence="1">
    <location>
        <begin position="101"/>
        <end position="114"/>
    </location>
</feature>
<evidence type="ECO:0000256" key="1">
    <source>
        <dbReference type="SAM" id="MobiDB-lite"/>
    </source>
</evidence>
<feature type="compositionally biased region" description="Low complexity" evidence="1">
    <location>
        <begin position="86"/>
        <end position="96"/>
    </location>
</feature>
<keyword evidence="2" id="KW-0732">Signal</keyword>
<feature type="compositionally biased region" description="Basic and acidic residues" evidence="1">
    <location>
        <begin position="40"/>
        <end position="57"/>
    </location>
</feature>
<evidence type="ECO:0000313" key="4">
    <source>
        <dbReference type="Proteomes" id="UP000235145"/>
    </source>
</evidence>
<protein>
    <submittedName>
        <fullName evidence="3">Uncharacterized protein</fullName>
    </submittedName>
</protein>
<dbReference type="EMBL" id="NBSK02000002">
    <property type="protein sequence ID" value="KAJ0221470.1"/>
    <property type="molecule type" value="Genomic_DNA"/>
</dbReference>
<comment type="caution">
    <text evidence="3">The sequence shown here is derived from an EMBL/GenBank/DDBJ whole genome shotgun (WGS) entry which is preliminary data.</text>
</comment>
<accession>A0A9R1XNH5</accession>
<dbReference type="Proteomes" id="UP000235145">
    <property type="component" value="Unassembled WGS sequence"/>
</dbReference>
<reference evidence="3 4" key="1">
    <citation type="journal article" date="2017" name="Nat. Commun.">
        <title>Genome assembly with in vitro proximity ligation data and whole-genome triplication in lettuce.</title>
        <authorList>
            <person name="Reyes-Chin-Wo S."/>
            <person name="Wang Z."/>
            <person name="Yang X."/>
            <person name="Kozik A."/>
            <person name="Arikit S."/>
            <person name="Song C."/>
            <person name="Xia L."/>
            <person name="Froenicke L."/>
            <person name="Lavelle D.O."/>
            <person name="Truco M.J."/>
            <person name="Xia R."/>
            <person name="Zhu S."/>
            <person name="Xu C."/>
            <person name="Xu H."/>
            <person name="Xu X."/>
            <person name="Cox K."/>
            <person name="Korf I."/>
            <person name="Meyers B.C."/>
            <person name="Michelmore R.W."/>
        </authorList>
    </citation>
    <scope>NUCLEOTIDE SEQUENCE [LARGE SCALE GENOMIC DNA]</scope>
    <source>
        <strain evidence="4">cv. Salinas</strain>
        <tissue evidence="3">Seedlings</tissue>
    </source>
</reference>
<proteinExistence type="predicted"/>
<dbReference type="AlphaFoldDB" id="A0A9R1XNH5"/>
<feature type="signal peptide" evidence="2">
    <location>
        <begin position="1"/>
        <end position="22"/>
    </location>
</feature>
<name>A0A9R1XNH5_LACSA</name>
<organism evidence="3 4">
    <name type="scientific">Lactuca sativa</name>
    <name type="common">Garden lettuce</name>
    <dbReference type="NCBI Taxonomy" id="4236"/>
    <lineage>
        <taxon>Eukaryota</taxon>
        <taxon>Viridiplantae</taxon>
        <taxon>Streptophyta</taxon>
        <taxon>Embryophyta</taxon>
        <taxon>Tracheophyta</taxon>
        <taxon>Spermatophyta</taxon>
        <taxon>Magnoliopsida</taxon>
        <taxon>eudicotyledons</taxon>
        <taxon>Gunneridae</taxon>
        <taxon>Pentapetalae</taxon>
        <taxon>asterids</taxon>
        <taxon>campanulids</taxon>
        <taxon>Asterales</taxon>
        <taxon>Asteraceae</taxon>
        <taxon>Cichorioideae</taxon>
        <taxon>Cichorieae</taxon>
        <taxon>Lactucinae</taxon>
        <taxon>Lactuca</taxon>
    </lineage>
</organism>
<feature type="chain" id="PRO_5040279348" evidence="2">
    <location>
        <begin position="23"/>
        <end position="137"/>
    </location>
</feature>
<evidence type="ECO:0000256" key="2">
    <source>
        <dbReference type="SAM" id="SignalP"/>
    </source>
</evidence>
<sequence>MFMWNEIITLLIVAIVLTTLKGVDFDLLRCSVIKKCVEVKEASQKRSSKKDTSDKPQRSSHRKSSEGSKICAFDLLASIADKLSQESESSTSITSPEQKDQITLSKESPHSGNDSGLEHVSDVKTNVKLEPCEIVDY</sequence>
<gene>
    <name evidence="3" type="ORF">LSAT_V11C200054530</name>
</gene>
<keyword evidence="4" id="KW-1185">Reference proteome</keyword>
<evidence type="ECO:0000313" key="3">
    <source>
        <dbReference type="EMBL" id="KAJ0221470.1"/>
    </source>
</evidence>